<dbReference type="Pfam" id="PF02515">
    <property type="entry name" value="CoA_transf_3"/>
    <property type="match status" value="1"/>
</dbReference>
<dbReference type="Gene3D" id="3.40.50.10540">
    <property type="entry name" value="Crotonobetainyl-coa:carnitine coa-transferase, domain 1"/>
    <property type="match status" value="1"/>
</dbReference>
<dbReference type="PANTHER" id="PTHR48228">
    <property type="entry name" value="SUCCINYL-COA--D-CITRAMALATE COA-TRANSFERASE"/>
    <property type="match status" value="1"/>
</dbReference>
<protein>
    <submittedName>
        <fullName evidence="1">Alpha-methylacyl-CoA racemase</fullName>
        <ecNumber evidence="1">5.1.99.4</ecNumber>
    </submittedName>
</protein>
<evidence type="ECO:0000313" key="1">
    <source>
        <dbReference type="EMBL" id="CAA9210789.1"/>
    </source>
</evidence>
<reference evidence="1" key="1">
    <citation type="submission" date="2020-02" db="EMBL/GenBank/DDBJ databases">
        <authorList>
            <person name="Meier V. D."/>
        </authorList>
    </citation>
    <scope>NUCLEOTIDE SEQUENCE</scope>
    <source>
        <strain evidence="1">AVDCRST_MAG41</strain>
    </source>
</reference>
<dbReference type="InterPro" id="IPR023606">
    <property type="entry name" value="CoA-Trfase_III_dom_1_sf"/>
</dbReference>
<dbReference type="EMBL" id="CADCTP010000001">
    <property type="protein sequence ID" value="CAA9210789.1"/>
    <property type="molecule type" value="Genomic_DNA"/>
</dbReference>
<proteinExistence type="predicted"/>
<accession>A0A6J4GZ94</accession>
<name>A0A6J4GZ94_9ACTN</name>
<dbReference type="AlphaFoldDB" id="A0A6J4GZ94"/>
<dbReference type="EC" id="5.1.99.4" evidence="1"/>
<gene>
    <name evidence="1" type="ORF">AVDCRST_MAG41-285</name>
</gene>
<dbReference type="GO" id="GO:0008111">
    <property type="term" value="F:alpha-methylacyl-CoA racemase activity"/>
    <property type="evidence" value="ECO:0007669"/>
    <property type="project" value="UniProtKB-EC"/>
</dbReference>
<sequence length="374" mass="39139">MVELAGIGPGPFAAMMLADAGADVVRVERVADVRDHPPGPHPDVVLRGRRSIAVDLKQPAGRQVVLDLVVGADALLEGFRPGVAERLGLGPADCHAVNPRLVYGRMTGWGQDGPLAPVAGHDIGYIALTGALHGSRRAGERPVPPMNLLGDMGGGGMMLAFGVLGALLAAARTGTGQVVDAAIVDGTAAVTNFVHGLRNSGLWSAPPGHNLLDTGAPFYEVYTCADGREIAVGALEPKFYAELLRLSGADPTGELAPERRFDPAGWEVAKRRWAELFATRTRDEWAAVFEGTDACVSPVLDWDEAAGHPHLAARGTYRRVDGVLQAAPAPRYDRTPATLDRPPPHPGEHTDELLAELGRSPAAVAALRAAGAVA</sequence>
<dbReference type="SUPFAM" id="SSF89796">
    <property type="entry name" value="CoA-transferase family III (CaiB/BaiF)"/>
    <property type="match status" value="1"/>
</dbReference>
<organism evidence="1">
    <name type="scientific">uncultured Mycobacteriales bacterium</name>
    <dbReference type="NCBI Taxonomy" id="581187"/>
    <lineage>
        <taxon>Bacteria</taxon>
        <taxon>Bacillati</taxon>
        <taxon>Actinomycetota</taxon>
        <taxon>Actinomycetes</taxon>
        <taxon>Mycobacteriales</taxon>
        <taxon>environmental samples</taxon>
    </lineage>
</organism>
<dbReference type="InterPro" id="IPR050509">
    <property type="entry name" value="CoA-transferase_III"/>
</dbReference>
<keyword evidence="1" id="KW-0413">Isomerase</keyword>
<dbReference type="InterPro" id="IPR003673">
    <property type="entry name" value="CoA-Trfase_fam_III"/>
</dbReference>
<dbReference type="Gene3D" id="3.30.1540.10">
    <property type="entry name" value="formyl-coa transferase, domain 3"/>
    <property type="match status" value="1"/>
</dbReference>
<dbReference type="PANTHER" id="PTHR48228:SF5">
    <property type="entry name" value="ALPHA-METHYLACYL-COA RACEMASE"/>
    <property type="match status" value="1"/>
</dbReference>
<dbReference type="InterPro" id="IPR044855">
    <property type="entry name" value="CoA-Trfase_III_dom3_sf"/>
</dbReference>